<name>A0A7J6B0V1_AMEME</name>
<feature type="compositionally biased region" description="Basic and acidic residues" evidence="2">
    <location>
        <begin position="180"/>
        <end position="192"/>
    </location>
</feature>
<feature type="compositionally biased region" description="Basic and acidic residues" evidence="2">
    <location>
        <begin position="1"/>
        <end position="28"/>
    </location>
</feature>
<dbReference type="Pfam" id="PF00096">
    <property type="entry name" value="zf-C2H2"/>
    <property type="match status" value="2"/>
</dbReference>
<evidence type="ECO:0000259" key="3">
    <source>
        <dbReference type="PROSITE" id="PS50157"/>
    </source>
</evidence>
<dbReference type="SMART" id="SM00355">
    <property type="entry name" value="ZnF_C2H2"/>
    <property type="match status" value="2"/>
</dbReference>
<proteinExistence type="predicted"/>
<feature type="domain" description="C2H2-type" evidence="3">
    <location>
        <begin position="72"/>
        <end position="94"/>
    </location>
</feature>
<gene>
    <name evidence="4" type="ORF">AMELA_G00084170</name>
</gene>
<accession>A0A7J6B0V1</accession>
<reference evidence="4 5" key="1">
    <citation type="submission" date="2020-02" db="EMBL/GenBank/DDBJ databases">
        <title>A chromosome-scale genome assembly of the black bullhead catfish (Ameiurus melas).</title>
        <authorList>
            <person name="Wen M."/>
            <person name="Zham M."/>
            <person name="Cabau C."/>
            <person name="Klopp C."/>
            <person name="Donnadieu C."/>
            <person name="Roques C."/>
            <person name="Bouchez O."/>
            <person name="Lampietro C."/>
            <person name="Jouanno E."/>
            <person name="Herpin A."/>
            <person name="Louis A."/>
            <person name="Berthelot C."/>
            <person name="Parey E."/>
            <person name="Roest-Crollius H."/>
            <person name="Braasch I."/>
            <person name="Postlethwait J."/>
            <person name="Robinson-Rechavi M."/>
            <person name="Echchiki A."/>
            <person name="Begum T."/>
            <person name="Montfort J."/>
            <person name="Schartl M."/>
            <person name="Bobe J."/>
            <person name="Guiguen Y."/>
        </authorList>
    </citation>
    <scope>NUCLEOTIDE SEQUENCE [LARGE SCALE GENOMIC DNA]</scope>
    <source>
        <strain evidence="4">M_S1</strain>
        <tissue evidence="4">Blood</tissue>
    </source>
</reference>
<sequence>MYHSSDIKLKADGEKIDHEDETAMHESPKTQTSNDSDHEGQDNEDQQSPKLPDKDELPDTQETSQLKPRMTYKCKDCGRVFRLLSVFQRHGRYHRINPSRVLLSCPHCPCRFTFRSALERHLENHDKEGSEKHGQEASPTAEANMEYLENEDDLSVERTLVAGLQVALVRREPGNNPFPRNDERSTRLHEYQDDSAEGDVEALDIYSMFFIVVNCNDSTDVLWMKFKYLLAEDVTQ</sequence>
<comment type="caution">
    <text evidence="4">The sequence shown here is derived from an EMBL/GenBank/DDBJ whole genome shotgun (WGS) entry which is preliminary data.</text>
</comment>
<keyword evidence="1" id="KW-0479">Metal-binding</keyword>
<dbReference type="Gene3D" id="3.30.160.60">
    <property type="entry name" value="Classic Zinc Finger"/>
    <property type="match status" value="1"/>
</dbReference>
<dbReference type="InterPro" id="IPR013087">
    <property type="entry name" value="Znf_C2H2_type"/>
</dbReference>
<feature type="region of interest" description="Disordered" evidence="2">
    <location>
        <begin position="1"/>
        <end position="68"/>
    </location>
</feature>
<dbReference type="EMBL" id="JAAGNN010000006">
    <property type="protein sequence ID" value="KAF4088585.1"/>
    <property type="molecule type" value="Genomic_DNA"/>
</dbReference>
<dbReference type="GO" id="GO:0008270">
    <property type="term" value="F:zinc ion binding"/>
    <property type="evidence" value="ECO:0007669"/>
    <property type="project" value="UniProtKB-KW"/>
</dbReference>
<evidence type="ECO:0000256" key="2">
    <source>
        <dbReference type="SAM" id="MobiDB-lite"/>
    </source>
</evidence>
<feature type="domain" description="C2H2-type" evidence="3">
    <location>
        <begin position="103"/>
        <end position="130"/>
    </location>
</feature>
<evidence type="ECO:0000313" key="4">
    <source>
        <dbReference type="EMBL" id="KAF4088585.1"/>
    </source>
</evidence>
<keyword evidence="1" id="KW-0862">Zinc</keyword>
<organism evidence="4 5">
    <name type="scientific">Ameiurus melas</name>
    <name type="common">Black bullhead</name>
    <name type="synonym">Silurus melas</name>
    <dbReference type="NCBI Taxonomy" id="219545"/>
    <lineage>
        <taxon>Eukaryota</taxon>
        <taxon>Metazoa</taxon>
        <taxon>Chordata</taxon>
        <taxon>Craniata</taxon>
        <taxon>Vertebrata</taxon>
        <taxon>Euteleostomi</taxon>
        <taxon>Actinopterygii</taxon>
        <taxon>Neopterygii</taxon>
        <taxon>Teleostei</taxon>
        <taxon>Ostariophysi</taxon>
        <taxon>Siluriformes</taxon>
        <taxon>Ictaluridae</taxon>
        <taxon>Ameiurus</taxon>
    </lineage>
</organism>
<dbReference type="PROSITE" id="PS50157">
    <property type="entry name" value="ZINC_FINGER_C2H2_2"/>
    <property type="match status" value="2"/>
</dbReference>
<dbReference type="InterPro" id="IPR036236">
    <property type="entry name" value="Znf_C2H2_sf"/>
</dbReference>
<keyword evidence="1" id="KW-0863">Zinc-finger</keyword>
<keyword evidence="5" id="KW-1185">Reference proteome</keyword>
<dbReference type="SUPFAM" id="SSF57667">
    <property type="entry name" value="beta-beta-alpha zinc fingers"/>
    <property type="match status" value="1"/>
</dbReference>
<feature type="region of interest" description="Disordered" evidence="2">
    <location>
        <begin position="172"/>
        <end position="193"/>
    </location>
</feature>
<protein>
    <recommendedName>
        <fullName evidence="3">C2H2-type domain-containing protein</fullName>
    </recommendedName>
</protein>
<evidence type="ECO:0000256" key="1">
    <source>
        <dbReference type="PROSITE-ProRule" id="PRU00042"/>
    </source>
</evidence>
<dbReference type="Proteomes" id="UP000593565">
    <property type="component" value="Unassembled WGS sequence"/>
</dbReference>
<dbReference type="PROSITE" id="PS00028">
    <property type="entry name" value="ZINC_FINGER_C2H2_1"/>
    <property type="match status" value="2"/>
</dbReference>
<evidence type="ECO:0000313" key="5">
    <source>
        <dbReference type="Proteomes" id="UP000593565"/>
    </source>
</evidence>
<dbReference type="AlphaFoldDB" id="A0A7J6B0V1"/>